<protein>
    <submittedName>
        <fullName evidence="1">Uncharacterized protein</fullName>
    </submittedName>
</protein>
<dbReference type="RefSeq" id="WP_253778546.1">
    <property type="nucleotide sequence ID" value="NZ_JAMTCK010000019.1"/>
</dbReference>
<evidence type="ECO:0000313" key="1">
    <source>
        <dbReference type="EMBL" id="MCP2169597.1"/>
    </source>
</evidence>
<evidence type="ECO:0000313" key="2">
    <source>
        <dbReference type="Proteomes" id="UP001206128"/>
    </source>
</evidence>
<proteinExistence type="predicted"/>
<dbReference type="InterPro" id="IPR016024">
    <property type="entry name" value="ARM-type_fold"/>
</dbReference>
<dbReference type="SUPFAM" id="SSF48371">
    <property type="entry name" value="ARM repeat"/>
    <property type="match status" value="1"/>
</dbReference>
<gene>
    <name evidence="1" type="ORF">LX83_006483</name>
</gene>
<accession>A0AAE3KJY2</accession>
<dbReference type="Proteomes" id="UP001206128">
    <property type="component" value="Unassembled WGS sequence"/>
</dbReference>
<comment type="caution">
    <text evidence="1">The sequence shown here is derived from an EMBL/GenBank/DDBJ whole genome shotgun (WGS) entry which is preliminary data.</text>
</comment>
<dbReference type="EMBL" id="JAMTCK010000019">
    <property type="protein sequence ID" value="MCP2169597.1"/>
    <property type="molecule type" value="Genomic_DNA"/>
</dbReference>
<organism evidence="1 2">
    <name type="scientific">Goodfellowiella coeruleoviolacea</name>
    <dbReference type="NCBI Taxonomy" id="334858"/>
    <lineage>
        <taxon>Bacteria</taxon>
        <taxon>Bacillati</taxon>
        <taxon>Actinomycetota</taxon>
        <taxon>Actinomycetes</taxon>
        <taxon>Pseudonocardiales</taxon>
        <taxon>Pseudonocardiaceae</taxon>
        <taxon>Goodfellowiella</taxon>
    </lineage>
</organism>
<name>A0AAE3KJY2_9PSEU</name>
<reference evidence="1" key="1">
    <citation type="submission" date="2022-06" db="EMBL/GenBank/DDBJ databases">
        <title>Genomic Encyclopedia of Archaeal and Bacterial Type Strains, Phase II (KMG-II): from individual species to whole genera.</title>
        <authorList>
            <person name="Goeker M."/>
        </authorList>
    </citation>
    <scope>NUCLEOTIDE SEQUENCE</scope>
    <source>
        <strain evidence="1">DSM 43935</strain>
    </source>
</reference>
<keyword evidence="2" id="KW-1185">Reference proteome</keyword>
<sequence>MHGFTSYHWAVDDLGENDQRAWAKVDDPDDVTDLLTGFQALLRSDDIAAWGIALDQFFYAQAQGRWGLDNPLSAVKDEIAARAREMLTTVPDADHDWSVVRSAWASASAVLMHLGAPTDLPRLLDLLDAAAASDDPDEFVDVVEGVFLAMHGCLDHADDATLQRTGARLAELFTNESLPVDLRESALRPFSYDRQTAEAMGQEPALVAMLHHPELALAAQAAAALVNRDPHDALVRAAVAGWPEDTSGTSAYLVRDAIREADSLVRAREVVAAANSSRTELIRAAYELRDQGDTTDIDPLLAAWNTDTTDSGLAEAVSQALRRCLEDADTDTRHRIGARLAELFADESLPTDVRVAAIAPFHAGELGQADTLAKLLRHNDLRLATEAAWVLVDTERHRPLVREVAASWPADAPGPAAYVREELEAH</sequence>
<dbReference type="AlphaFoldDB" id="A0AAE3KJY2"/>